<reference evidence="1" key="2">
    <citation type="journal article" date="2015" name="Data Brief">
        <title>Shoot transcriptome of the giant reed, Arundo donax.</title>
        <authorList>
            <person name="Barrero R.A."/>
            <person name="Guerrero F.D."/>
            <person name="Moolhuijzen P."/>
            <person name="Goolsby J.A."/>
            <person name="Tidwell J."/>
            <person name="Bellgard S.E."/>
            <person name="Bellgard M.I."/>
        </authorList>
    </citation>
    <scope>NUCLEOTIDE SEQUENCE</scope>
    <source>
        <tissue evidence="1">Shoot tissue taken approximately 20 cm above the soil surface</tissue>
    </source>
</reference>
<organism evidence="1">
    <name type="scientific">Arundo donax</name>
    <name type="common">Giant reed</name>
    <name type="synonym">Donax arundinaceus</name>
    <dbReference type="NCBI Taxonomy" id="35708"/>
    <lineage>
        <taxon>Eukaryota</taxon>
        <taxon>Viridiplantae</taxon>
        <taxon>Streptophyta</taxon>
        <taxon>Embryophyta</taxon>
        <taxon>Tracheophyta</taxon>
        <taxon>Spermatophyta</taxon>
        <taxon>Magnoliopsida</taxon>
        <taxon>Liliopsida</taxon>
        <taxon>Poales</taxon>
        <taxon>Poaceae</taxon>
        <taxon>PACMAD clade</taxon>
        <taxon>Arundinoideae</taxon>
        <taxon>Arundineae</taxon>
        <taxon>Arundo</taxon>
    </lineage>
</organism>
<evidence type="ECO:0000313" key="1">
    <source>
        <dbReference type="EMBL" id="JAD64186.1"/>
    </source>
</evidence>
<accession>A0A0A9BLF2</accession>
<protein>
    <submittedName>
        <fullName evidence="1">Uncharacterized protein</fullName>
    </submittedName>
</protein>
<name>A0A0A9BLF2_ARUDO</name>
<reference evidence="1" key="1">
    <citation type="submission" date="2014-09" db="EMBL/GenBank/DDBJ databases">
        <authorList>
            <person name="Magalhaes I.L.F."/>
            <person name="Oliveira U."/>
            <person name="Santos F.R."/>
            <person name="Vidigal T.H.D.A."/>
            <person name="Brescovit A.D."/>
            <person name="Santos A.J."/>
        </authorList>
    </citation>
    <scope>NUCLEOTIDE SEQUENCE</scope>
    <source>
        <tissue evidence="1">Shoot tissue taken approximately 20 cm above the soil surface</tissue>
    </source>
</reference>
<sequence>MEPSSDKFFYGVIYSLSSDACNL</sequence>
<dbReference type="EMBL" id="GBRH01233709">
    <property type="protein sequence ID" value="JAD64186.1"/>
    <property type="molecule type" value="Transcribed_RNA"/>
</dbReference>
<dbReference type="AlphaFoldDB" id="A0A0A9BLF2"/>
<proteinExistence type="predicted"/>